<evidence type="ECO:0000259" key="4">
    <source>
        <dbReference type="PROSITE" id="PS50850"/>
    </source>
</evidence>
<name>A0A267EIM9_9PLAT</name>
<evidence type="ECO:0000256" key="1">
    <source>
        <dbReference type="ARBA" id="ARBA00004141"/>
    </source>
</evidence>
<dbReference type="PROSITE" id="PS50850">
    <property type="entry name" value="MFS"/>
    <property type="match status" value="1"/>
</dbReference>
<dbReference type="Pfam" id="PF07690">
    <property type="entry name" value="MFS_1"/>
    <property type="match status" value="2"/>
</dbReference>
<comment type="subcellular location">
    <subcellularLocation>
        <location evidence="1">Membrane</location>
        <topology evidence="1">Multi-pass membrane protein</topology>
    </subcellularLocation>
</comment>
<evidence type="ECO:0000256" key="2">
    <source>
        <dbReference type="SAM" id="MobiDB-lite"/>
    </source>
</evidence>
<feature type="transmembrane region" description="Helical" evidence="3">
    <location>
        <begin position="345"/>
        <end position="363"/>
    </location>
</feature>
<dbReference type="SUPFAM" id="SSF103473">
    <property type="entry name" value="MFS general substrate transporter"/>
    <property type="match status" value="1"/>
</dbReference>
<gene>
    <name evidence="5" type="ORF">BOX15_Mlig011250g1</name>
</gene>
<feature type="compositionally biased region" description="Basic and acidic residues" evidence="2">
    <location>
        <begin position="224"/>
        <end position="234"/>
    </location>
</feature>
<evidence type="ECO:0000313" key="6">
    <source>
        <dbReference type="Proteomes" id="UP000215902"/>
    </source>
</evidence>
<dbReference type="InterPro" id="IPR050327">
    <property type="entry name" value="Proton-linked_MCT"/>
</dbReference>
<dbReference type="OrthoDB" id="6286464at2759"/>
<keyword evidence="6" id="KW-1185">Reference proteome</keyword>
<reference evidence="5 6" key="1">
    <citation type="submission" date="2017-06" db="EMBL/GenBank/DDBJ databases">
        <title>A platform for efficient transgenesis in Macrostomum lignano, a flatworm model organism for stem cell research.</title>
        <authorList>
            <person name="Berezikov E."/>
        </authorList>
    </citation>
    <scope>NUCLEOTIDE SEQUENCE [LARGE SCALE GENOMIC DNA]</scope>
    <source>
        <strain evidence="5">DV1</strain>
        <tissue evidence="5">Whole organism</tissue>
    </source>
</reference>
<comment type="caution">
    <text evidence="5">The sequence shown here is derived from an EMBL/GenBank/DDBJ whole genome shotgun (WGS) entry which is preliminary data.</text>
</comment>
<organism evidence="5 6">
    <name type="scientific">Macrostomum lignano</name>
    <dbReference type="NCBI Taxonomy" id="282301"/>
    <lineage>
        <taxon>Eukaryota</taxon>
        <taxon>Metazoa</taxon>
        <taxon>Spiralia</taxon>
        <taxon>Lophotrochozoa</taxon>
        <taxon>Platyhelminthes</taxon>
        <taxon>Rhabditophora</taxon>
        <taxon>Macrostomorpha</taxon>
        <taxon>Macrostomida</taxon>
        <taxon>Macrostomidae</taxon>
        <taxon>Macrostomum</taxon>
    </lineage>
</organism>
<dbReference type="AlphaFoldDB" id="A0A267EIM9"/>
<feature type="transmembrane region" description="Helical" evidence="3">
    <location>
        <begin position="369"/>
        <end position="392"/>
    </location>
</feature>
<feature type="transmembrane region" description="Helical" evidence="3">
    <location>
        <begin position="404"/>
        <end position="425"/>
    </location>
</feature>
<dbReference type="InterPro" id="IPR011701">
    <property type="entry name" value="MFS"/>
</dbReference>
<dbReference type="PANTHER" id="PTHR11360:SF284">
    <property type="entry name" value="EG:103B4.3 PROTEIN-RELATED"/>
    <property type="match status" value="1"/>
</dbReference>
<keyword evidence="3" id="KW-1133">Transmembrane helix</keyword>
<feature type="transmembrane region" description="Helical" evidence="3">
    <location>
        <begin position="166"/>
        <end position="189"/>
    </location>
</feature>
<feature type="transmembrane region" description="Helical" evidence="3">
    <location>
        <begin position="140"/>
        <end position="160"/>
    </location>
</feature>
<feature type="transmembrane region" description="Helical" evidence="3">
    <location>
        <begin position="310"/>
        <end position="333"/>
    </location>
</feature>
<evidence type="ECO:0000256" key="3">
    <source>
        <dbReference type="SAM" id="Phobius"/>
    </source>
</evidence>
<sequence length="480" mass="51299">MSQSAAPDGGWGWMVLLAGHCMHILAGGLDRASGVFYREILKELQQSSASTAGFSALLFASRFMSGPITGVLCKYFGCRRVMMAGGVTSFVGVLLSSFCRSLSLIYLTLGCMTGVGNGLAYTSGLLAVNDYFSRRKATALGLATAGTGVGSFVLPLLTQYLIQVYSFRGCMLILSGLSLNLVVCGALLYPLPAGKKSANGALEAEAADATSEALIDTAGQSETAENKNSKDSTGEKVLGQSMTTIKSRTSLERSGRGFCMELWANFDLKLFLNPYFCLLAAATLFISSGFKSVAVILPHHAQLRGLDDMTSVLLISISGACDTVSRFSVGLFFDIPHLVPHRRRIWTLGMLLTASSITAFAFMQNLIPFILISGAFGLTSGLFMSQLYCMLIDLIGRERSRSGIGLLILCFGFGVAVGPPTAGALKDVTDTYQLSFCVLGASTFVGFVCLCALDVALMTQRRQRRRLNLNPTLDISVEKK</sequence>
<feature type="transmembrane region" description="Helical" evidence="3">
    <location>
        <begin position="431"/>
        <end position="457"/>
    </location>
</feature>
<dbReference type="EMBL" id="NIVC01002123">
    <property type="protein sequence ID" value="PAA60699.1"/>
    <property type="molecule type" value="Genomic_DNA"/>
</dbReference>
<dbReference type="GO" id="GO:0008028">
    <property type="term" value="F:monocarboxylic acid transmembrane transporter activity"/>
    <property type="evidence" value="ECO:0007669"/>
    <property type="project" value="TreeGrafter"/>
</dbReference>
<feature type="transmembrane region" description="Helical" evidence="3">
    <location>
        <begin position="270"/>
        <end position="290"/>
    </location>
</feature>
<dbReference type="Gene3D" id="1.20.1250.20">
    <property type="entry name" value="MFS general substrate transporter like domains"/>
    <property type="match status" value="2"/>
</dbReference>
<dbReference type="CDD" id="cd17352">
    <property type="entry name" value="MFS_MCT_SLC16"/>
    <property type="match status" value="1"/>
</dbReference>
<accession>A0A267EIM9</accession>
<dbReference type="GO" id="GO:0016020">
    <property type="term" value="C:membrane"/>
    <property type="evidence" value="ECO:0007669"/>
    <property type="project" value="UniProtKB-SubCell"/>
</dbReference>
<dbReference type="PANTHER" id="PTHR11360">
    <property type="entry name" value="MONOCARBOXYLATE TRANSPORTER"/>
    <property type="match status" value="1"/>
</dbReference>
<dbReference type="STRING" id="282301.A0A267EIM9"/>
<evidence type="ECO:0000313" key="5">
    <source>
        <dbReference type="EMBL" id="PAA60699.1"/>
    </source>
</evidence>
<feature type="transmembrane region" description="Helical" evidence="3">
    <location>
        <begin position="12"/>
        <end position="29"/>
    </location>
</feature>
<dbReference type="Proteomes" id="UP000215902">
    <property type="component" value="Unassembled WGS sequence"/>
</dbReference>
<feature type="region of interest" description="Disordered" evidence="2">
    <location>
        <begin position="218"/>
        <end position="237"/>
    </location>
</feature>
<feature type="transmembrane region" description="Helical" evidence="3">
    <location>
        <begin position="104"/>
        <end position="128"/>
    </location>
</feature>
<feature type="transmembrane region" description="Helical" evidence="3">
    <location>
        <begin position="81"/>
        <end position="98"/>
    </location>
</feature>
<dbReference type="InterPro" id="IPR036259">
    <property type="entry name" value="MFS_trans_sf"/>
</dbReference>
<dbReference type="InterPro" id="IPR020846">
    <property type="entry name" value="MFS_dom"/>
</dbReference>
<feature type="domain" description="Major facilitator superfamily (MFS) profile" evidence="4">
    <location>
        <begin position="1"/>
        <end position="464"/>
    </location>
</feature>
<keyword evidence="3" id="KW-0812">Transmembrane</keyword>
<proteinExistence type="predicted"/>
<protein>
    <recommendedName>
        <fullName evidence="4">Major facilitator superfamily (MFS) profile domain-containing protein</fullName>
    </recommendedName>
</protein>
<keyword evidence="3" id="KW-0472">Membrane</keyword>